<dbReference type="Proteomes" id="UP001189429">
    <property type="component" value="Unassembled WGS sequence"/>
</dbReference>
<gene>
    <name evidence="3" type="ORF">PCOR1329_LOCUS80044</name>
</gene>
<evidence type="ECO:0000256" key="2">
    <source>
        <dbReference type="SAM" id="Phobius"/>
    </source>
</evidence>
<name>A0ABN9XYQ8_9DINO</name>
<keyword evidence="2" id="KW-0812">Transmembrane</keyword>
<evidence type="ECO:0000313" key="4">
    <source>
        <dbReference type="Proteomes" id="UP001189429"/>
    </source>
</evidence>
<dbReference type="EMBL" id="CAUYUJ010021304">
    <property type="protein sequence ID" value="CAK0903863.1"/>
    <property type="molecule type" value="Genomic_DNA"/>
</dbReference>
<feature type="region of interest" description="Disordered" evidence="1">
    <location>
        <begin position="89"/>
        <end position="128"/>
    </location>
</feature>
<keyword evidence="2" id="KW-0472">Membrane</keyword>
<comment type="caution">
    <text evidence="3">The sequence shown here is derived from an EMBL/GenBank/DDBJ whole genome shotgun (WGS) entry which is preliminary data.</text>
</comment>
<proteinExistence type="predicted"/>
<feature type="compositionally biased region" description="Polar residues" evidence="1">
    <location>
        <begin position="12"/>
        <end position="22"/>
    </location>
</feature>
<feature type="region of interest" description="Disordered" evidence="1">
    <location>
        <begin position="1"/>
        <end position="44"/>
    </location>
</feature>
<protein>
    <submittedName>
        <fullName evidence="3">Uncharacterized protein</fullName>
    </submittedName>
</protein>
<feature type="transmembrane region" description="Helical" evidence="2">
    <location>
        <begin position="47"/>
        <end position="70"/>
    </location>
</feature>
<reference evidence="3" key="1">
    <citation type="submission" date="2023-10" db="EMBL/GenBank/DDBJ databases">
        <authorList>
            <person name="Chen Y."/>
            <person name="Shah S."/>
            <person name="Dougan E. K."/>
            <person name="Thang M."/>
            <person name="Chan C."/>
        </authorList>
    </citation>
    <scope>NUCLEOTIDE SEQUENCE [LARGE SCALE GENOMIC DNA]</scope>
</reference>
<organism evidence="3 4">
    <name type="scientific">Prorocentrum cordatum</name>
    <dbReference type="NCBI Taxonomy" id="2364126"/>
    <lineage>
        <taxon>Eukaryota</taxon>
        <taxon>Sar</taxon>
        <taxon>Alveolata</taxon>
        <taxon>Dinophyceae</taxon>
        <taxon>Prorocentrales</taxon>
        <taxon>Prorocentraceae</taxon>
        <taxon>Prorocentrum</taxon>
    </lineage>
</organism>
<keyword evidence="2" id="KW-1133">Transmembrane helix</keyword>
<keyword evidence="4" id="KW-1185">Reference proteome</keyword>
<evidence type="ECO:0000256" key="1">
    <source>
        <dbReference type="SAM" id="MobiDB-lite"/>
    </source>
</evidence>
<sequence length="128" mass="13642">MSDPSAAFDCPSSITLGSSDSNTPKDARTDACEGSPANETPEPERTVLVVAMIVGCMSFNVVYILLGILGKEKDDVVLNKAFYLKKLASERSDRGEAHGQAQMDLVKEKDPTGGRRPRGKRASGDTAP</sequence>
<evidence type="ECO:0000313" key="3">
    <source>
        <dbReference type="EMBL" id="CAK0903863.1"/>
    </source>
</evidence>
<accession>A0ABN9XYQ8</accession>